<gene>
    <name evidence="1" type="ORF">1739</name>
</gene>
<dbReference type="OrthoDB" id="7505417at2"/>
<proteinExistence type="predicted"/>
<dbReference type="AlphaFoldDB" id="A0A0E4C8X7"/>
<dbReference type="RefSeq" id="WP_046497744.1">
    <property type="nucleotide sequence ID" value="NZ_CGIH01000028.1"/>
</dbReference>
<reference evidence="1 2" key="1">
    <citation type="submission" date="2015-03" db="EMBL/GenBank/DDBJ databases">
        <authorList>
            <person name="Murphy D."/>
        </authorList>
    </citation>
    <scope>NUCLEOTIDE SEQUENCE [LARGE SCALE GENOMIC DNA]</scope>
    <source>
        <strain evidence="1 2">OL-4</strain>
    </source>
</reference>
<evidence type="ECO:0000313" key="1">
    <source>
        <dbReference type="EMBL" id="CFX73341.1"/>
    </source>
</evidence>
<dbReference type="STRING" id="690567.1739"/>
<evidence type="ECO:0000313" key="2">
    <source>
        <dbReference type="Proteomes" id="UP000045545"/>
    </source>
</evidence>
<organism evidence="1 2">
    <name type="scientific">Syntrophomonas zehnderi OL-4</name>
    <dbReference type="NCBI Taxonomy" id="690567"/>
    <lineage>
        <taxon>Bacteria</taxon>
        <taxon>Bacillati</taxon>
        <taxon>Bacillota</taxon>
        <taxon>Clostridia</taxon>
        <taxon>Eubacteriales</taxon>
        <taxon>Syntrophomonadaceae</taxon>
        <taxon>Syntrophomonas</taxon>
    </lineage>
</organism>
<name>A0A0E4C8X7_9FIRM</name>
<dbReference type="EMBL" id="CGIH01000028">
    <property type="protein sequence ID" value="CFX73341.1"/>
    <property type="molecule type" value="Genomic_DNA"/>
</dbReference>
<keyword evidence="2" id="KW-1185">Reference proteome</keyword>
<dbReference type="Proteomes" id="UP000045545">
    <property type="component" value="Unassembled WGS sequence"/>
</dbReference>
<sequence length="202" mass="23327">MPTYVKQLFTDSGKEILGQVKWGQKVNCNYPGIYVVAITDSAEKIVCSVDAPISVKIVQDWITYVPKLNLDGKRPRYEDLVNRLKEFWIPDETILYIGKAGTSLKDRVNQYYNTRLGDPKPHAGGHWIKTLENLSDLNIFWTTSVGEKAKDVEERFIKNFIRNVSNESKQKLFDPEYPFPFANLEFPKGTRKRHGLQCQVNR</sequence>
<protein>
    <submittedName>
        <fullName evidence="1">Uncharacterized</fullName>
    </submittedName>
</protein>
<accession>A0A0E4C8X7</accession>